<keyword evidence="2" id="KW-0378">Hydrolase</keyword>
<sequence>MLSEKGGVPFKLRVLSFNIRHGLGTDRRVDLHRIAKIIKQSDADIIGLNEVDKSFSKRSHFIDQASWLAEQLQMEYVFAPAISIQSKKVEQREYGNALFSRFPIKHSKSHIVRLRPFLCEPRSIIDATIQINQTLVKTLVTHFSLHPLLRKKQMKKLVEEANSEHPTILMGDLNCRPYSRDYREIAKYFHNTCDKRIKKELGTFPSRRPKVQLDYIFVNDKFEVIYSDVITTYKEASDHLPITSLIKLNNNSSLTS</sequence>
<dbReference type="Proteomes" id="UP001148125">
    <property type="component" value="Unassembled WGS sequence"/>
</dbReference>
<protein>
    <submittedName>
        <fullName evidence="2">Endonuclease/exonuclease/phosphatase family protein</fullName>
    </submittedName>
</protein>
<dbReference type="InterPro" id="IPR005135">
    <property type="entry name" value="Endo/exonuclease/phosphatase"/>
</dbReference>
<dbReference type="PANTHER" id="PTHR14859:SF1">
    <property type="entry name" value="PGAP2-INTERACTING PROTEIN"/>
    <property type="match status" value="1"/>
</dbReference>
<dbReference type="InterPro" id="IPR051916">
    <property type="entry name" value="GPI-anchor_lipid_remodeler"/>
</dbReference>
<reference evidence="2" key="1">
    <citation type="submission" date="2024-05" db="EMBL/GenBank/DDBJ databases">
        <title>Alkalihalobacillus sp. strain MEB203 novel alkaliphilic bacterium from Lonar Lake, India.</title>
        <authorList>
            <person name="Joshi A."/>
            <person name="Thite S."/>
            <person name="Mengade P."/>
        </authorList>
    </citation>
    <scope>NUCLEOTIDE SEQUENCE</scope>
    <source>
        <strain evidence="2">MEB 203</strain>
    </source>
</reference>
<accession>A0ABT5VK81</accession>
<name>A0ABT5VK81_9BACI</name>
<keyword evidence="2" id="KW-0255">Endonuclease</keyword>
<dbReference type="PANTHER" id="PTHR14859">
    <property type="entry name" value="CALCOFLUOR WHITE HYPERSENSITIVE PROTEIN PRECURSOR"/>
    <property type="match status" value="1"/>
</dbReference>
<organism evidence="2 3">
    <name type="scientific">Alkalihalobacterium chitinilyticum</name>
    <dbReference type="NCBI Taxonomy" id="2980103"/>
    <lineage>
        <taxon>Bacteria</taxon>
        <taxon>Bacillati</taxon>
        <taxon>Bacillota</taxon>
        <taxon>Bacilli</taxon>
        <taxon>Bacillales</taxon>
        <taxon>Bacillaceae</taxon>
        <taxon>Alkalihalobacterium</taxon>
    </lineage>
</organism>
<comment type="caution">
    <text evidence="2">The sequence shown here is derived from an EMBL/GenBank/DDBJ whole genome shotgun (WGS) entry which is preliminary data.</text>
</comment>
<evidence type="ECO:0000313" key="3">
    <source>
        <dbReference type="Proteomes" id="UP001148125"/>
    </source>
</evidence>
<evidence type="ECO:0000313" key="2">
    <source>
        <dbReference type="EMBL" id="MDE5414838.1"/>
    </source>
</evidence>
<dbReference type="EMBL" id="JAOTPO010000011">
    <property type="protein sequence ID" value="MDE5414838.1"/>
    <property type="molecule type" value="Genomic_DNA"/>
</dbReference>
<keyword evidence="2" id="KW-0540">Nuclease</keyword>
<dbReference type="GO" id="GO:0004519">
    <property type="term" value="F:endonuclease activity"/>
    <property type="evidence" value="ECO:0007669"/>
    <property type="project" value="UniProtKB-KW"/>
</dbReference>
<dbReference type="Gene3D" id="3.60.10.10">
    <property type="entry name" value="Endonuclease/exonuclease/phosphatase"/>
    <property type="match status" value="1"/>
</dbReference>
<feature type="domain" description="Endonuclease/exonuclease/phosphatase" evidence="1">
    <location>
        <begin position="15"/>
        <end position="239"/>
    </location>
</feature>
<evidence type="ECO:0000259" key="1">
    <source>
        <dbReference type="Pfam" id="PF03372"/>
    </source>
</evidence>
<gene>
    <name evidence="2" type="ORF">N7Z68_15875</name>
</gene>
<dbReference type="InterPro" id="IPR036691">
    <property type="entry name" value="Endo/exonu/phosph_ase_sf"/>
</dbReference>
<keyword evidence="3" id="KW-1185">Reference proteome</keyword>
<dbReference type="Pfam" id="PF03372">
    <property type="entry name" value="Exo_endo_phos"/>
    <property type="match status" value="1"/>
</dbReference>
<dbReference type="RefSeq" id="WP_275119444.1">
    <property type="nucleotide sequence ID" value="NZ_JAOTPO010000011.1"/>
</dbReference>
<dbReference type="SUPFAM" id="SSF56219">
    <property type="entry name" value="DNase I-like"/>
    <property type="match status" value="1"/>
</dbReference>
<proteinExistence type="predicted"/>